<dbReference type="InterPro" id="IPR001128">
    <property type="entry name" value="Cyt_P450"/>
</dbReference>
<evidence type="ECO:0000256" key="5">
    <source>
        <dbReference type="ARBA" id="ARBA00022617"/>
    </source>
</evidence>
<evidence type="ECO:0000256" key="17">
    <source>
        <dbReference type="SAM" id="Phobius"/>
    </source>
</evidence>
<dbReference type="EC" id="1.14.14.-" evidence="16"/>
<dbReference type="GO" id="GO:0008395">
    <property type="term" value="F:steroid hydroxylase activity"/>
    <property type="evidence" value="ECO:0007669"/>
    <property type="project" value="TreeGrafter"/>
</dbReference>
<dbReference type="FunFam" id="1.10.630.10:FF:000003">
    <property type="entry name" value="cytochrome P450 3A12-like isoform X2"/>
    <property type="match status" value="1"/>
</dbReference>
<dbReference type="PROSITE" id="PS00086">
    <property type="entry name" value="CYTOCHROME_P450"/>
    <property type="match status" value="1"/>
</dbReference>
<feature type="transmembrane region" description="Helical" evidence="17">
    <location>
        <begin position="12"/>
        <end position="33"/>
    </location>
</feature>
<gene>
    <name evidence="18" type="ORF">D4764_08G0007370</name>
</gene>
<evidence type="ECO:0000256" key="9">
    <source>
        <dbReference type="ARBA" id="ARBA00023002"/>
    </source>
</evidence>
<dbReference type="AlphaFoldDB" id="A0A5C6MTF2"/>
<organism evidence="18 19">
    <name type="scientific">Takifugu flavidus</name>
    <name type="common">sansaifugu</name>
    <dbReference type="NCBI Taxonomy" id="433684"/>
    <lineage>
        <taxon>Eukaryota</taxon>
        <taxon>Metazoa</taxon>
        <taxon>Chordata</taxon>
        <taxon>Craniata</taxon>
        <taxon>Vertebrata</taxon>
        <taxon>Euteleostomi</taxon>
        <taxon>Actinopterygii</taxon>
        <taxon>Neopterygii</taxon>
        <taxon>Teleostei</taxon>
        <taxon>Neoteleostei</taxon>
        <taxon>Acanthomorphata</taxon>
        <taxon>Eupercaria</taxon>
        <taxon>Tetraodontiformes</taxon>
        <taxon>Tetradontoidea</taxon>
        <taxon>Tetraodontidae</taxon>
        <taxon>Takifugu</taxon>
    </lineage>
</organism>
<keyword evidence="6 14" id="KW-0479">Metal-binding</keyword>
<evidence type="ECO:0000256" key="13">
    <source>
        <dbReference type="ARBA" id="ARBA00047827"/>
    </source>
</evidence>
<comment type="function">
    <text evidence="16">Cytochromes P450 are a group of heme-thiolate monooxygenases. In liver microsomes, this enzyme is involved in an NADPH-dependent electron transport pathway. It oxidizes a variety of structurally unrelated compounds, including steroids, fatty acids, and xenobiotics.</text>
</comment>
<comment type="subcellular location">
    <subcellularLocation>
        <location evidence="3 16">Endoplasmic reticulum membrane</location>
        <topology evidence="3">Peripheral membrane protein</topology>
    </subcellularLocation>
    <subcellularLocation>
        <location evidence="2 16">Microsome membrane</location>
        <topology evidence="2">Peripheral membrane protein</topology>
    </subcellularLocation>
</comment>
<feature type="binding site" description="axial binding residue" evidence="14">
    <location>
        <position position="445"/>
    </location>
    <ligand>
        <name>heme</name>
        <dbReference type="ChEBI" id="CHEBI:30413"/>
    </ligand>
    <ligandPart>
        <name>Fe</name>
        <dbReference type="ChEBI" id="CHEBI:18248"/>
    </ligandPart>
</feature>
<evidence type="ECO:0000256" key="15">
    <source>
        <dbReference type="RuleBase" id="RU000461"/>
    </source>
</evidence>
<evidence type="ECO:0000256" key="14">
    <source>
        <dbReference type="PIRSR" id="PIRSR602402-1"/>
    </source>
</evidence>
<dbReference type="Pfam" id="PF00067">
    <property type="entry name" value="p450"/>
    <property type="match status" value="1"/>
</dbReference>
<evidence type="ECO:0000256" key="2">
    <source>
        <dbReference type="ARBA" id="ARBA00004174"/>
    </source>
</evidence>
<dbReference type="GO" id="GO:0005506">
    <property type="term" value="F:iron ion binding"/>
    <property type="evidence" value="ECO:0007669"/>
    <property type="project" value="UniProtKB-UniRule"/>
</dbReference>
<dbReference type="GO" id="GO:0020037">
    <property type="term" value="F:heme binding"/>
    <property type="evidence" value="ECO:0007669"/>
    <property type="project" value="UniProtKB-UniRule"/>
</dbReference>
<feature type="transmembrane region" description="Helical" evidence="17">
    <location>
        <begin position="215"/>
        <end position="233"/>
    </location>
</feature>
<keyword evidence="10 14" id="KW-0408">Iron</keyword>
<evidence type="ECO:0000256" key="7">
    <source>
        <dbReference type="ARBA" id="ARBA00022824"/>
    </source>
</evidence>
<evidence type="ECO:0000313" key="18">
    <source>
        <dbReference type="EMBL" id="TWW56750.1"/>
    </source>
</evidence>
<evidence type="ECO:0000256" key="6">
    <source>
        <dbReference type="ARBA" id="ARBA00022723"/>
    </source>
</evidence>
<dbReference type="InterPro" id="IPR036396">
    <property type="entry name" value="Cyt_P450_sf"/>
</dbReference>
<proteinExistence type="inferred from homology"/>
<sequence length="503" mass="57553">MDLLPNFSIETWTLIALVITLITVYGYAPYGFFKKVGISGPKPWPFIGTFLHYKKGVHHFDEECFKKYGKVWGLYDGRQPLMCIMDTGIIKTILVKECYSNFTNRRDLGLNGPLRDAVSVTEDEQWKRIRGILSPSFTSGRLKEMYTIMLQHSKNLLNFLHKKVEADEVIDVKDVFGPYSMDVVTSTAFSADIDSINHPSDPFVANIKKMVKFNFLNPLLIFVVLFPFTQPIFDKVDFSFFPAHVIDFFYNFLRQIKSDRNKDKKKSRVDFMQLMVNAQMQEGNEEGSSQKGLTDNEILAQAMIFIFAGYETTSSSLGFLAYNLATNPKIQKKLQEEIDKTFPGKVRPNYDDLMQLEYLDMVVNESMRLYPIANRLERMTKTSVEINGLTIPKGTVVAIPVYALQRDPALWPEPEAFKPERFSKENKDNVDPYAYLPFGAGPRNCIGNRFALVLMKLAIAEILQHYSFVTCQETDIPMVLGNEGFVTPKNPIKLKLKLRDVSN</sequence>
<keyword evidence="11 15" id="KW-0503">Monooxygenase</keyword>
<evidence type="ECO:0000256" key="12">
    <source>
        <dbReference type="ARBA" id="ARBA00023136"/>
    </source>
</evidence>
<dbReference type="InterPro" id="IPR008072">
    <property type="entry name" value="Cyt_P450_E_CYP3A"/>
</dbReference>
<dbReference type="PRINTS" id="PR00385">
    <property type="entry name" value="P450"/>
</dbReference>
<keyword evidence="17" id="KW-0812">Transmembrane</keyword>
<name>A0A5C6MTF2_9TELE</name>
<dbReference type="InterPro" id="IPR017972">
    <property type="entry name" value="Cyt_P450_CS"/>
</dbReference>
<dbReference type="Proteomes" id="UP000324091">
    <property type="component" value="Chromosome 8"/>
</dbReference>
<dbReference type="SUPFAM" id="SSF48264">
    <property type="entry name" value="Cytochrome P450"/>
    <property type="match status" value="1"/>
</dbReference>
<dbReference type="PRINTS" id="PR01689">
    <property type="entry name" value="EP450IICYP3A"/>
</dbReference>
<dbReference type="GO" id="GO:0005789">
    <property type="term" value="C:endoplasmic reticulum membrane"/>
    <property type="evidence" value="ECO:0007669"/>
    <property type="project" value="UniProtKB-SubCell"/>
</dbReference>
<dbReference type="PRINTS" id="PR00464">
    <property type="entry name" value="EP450II"/>
</dbReference>
<keyword evidence="17" id="KW-1133">Transmembrane helix</keyword>
<comment type="cofactor">
    <cofactor evidence="1 14 16">
        <name>heme</name>
        <dbReference type="ChEBI" id="CHEBI:30413"/>
    </cofactor>
</comment>
<comment type="similarity">
    <text evidence="4 15">Belongs to the cytochrome P450 family.</text>
</comment>
<dbReference type="InterPro" id="IPR002402">
    <property type="entry name" value="Cyt_P450_E_grp-II"/>
</dbReference>
<protein>
    <recommendedName>
        <fullName evidence="16">Cytochrome P450 3A</fullName>
        <ecNumber evidence="16">1.14.14.-</ecNumber>
    </recommendedName>
</protein>
<reference evidence="18 19" key="1">
    <citation type="submission" date="2019-04" db="EMBL/GenBank/DDBJ databases">
        <title>Chromosome genome assembly for Takifugu flavidus.</title>
        <authorList>
            <person name="Xiao S."/>
        </authorList>
    </citation>
    <scope>NUCLEOTIDE SEQUENCE [LARGE SCALE GENOMIC DNA]</scope>
    <source>
        <strain evidence="18">HTHZ2018</strain>
        <tissue evidence="18">Muscle</tissue>
    </source>
</reference>
<evidence type="ECO:0000256" key="1">
    <source>
        <dbReference type="ARBA" id="ARBA00001971"/>
    </source>
</evidence>
<keyword evidence="9 15" id="KW-0560">Oxidoreductase</keyword>
<comment type="caution">
    <text evidence="18">The sequence shown here is derived from an EMBL/GenBank/DDBJ whole genome shotgun (WGS) entry which is preliminary data.</text>
</comment>
<dbReference type="EMBL" id="RHFK02000021">
    <property type="protein sequence ID" value="TWW56750.1"/>
    <property type="molecule type" value="Genomic_DNA"/>
</dbReference>
<dbReference type="PANTHER" id="PTHR24302">
    <property type="entry name" value="CYTOCHROME P450 FAMILY 3"/>
    <property type="match status" value="1"/>
</dbReference>
<dbReference type="Gene3D" id="1.10.630.10">
    <property type="entry name" value="Cytochrome P450"/>
    <property type="match status" value="1"/>
</dbReference>
<keyword evidence="12 17" id="KW-0472">Membrane</keyword>
<keyword evidence="7 16" id="KW-0256">Endoplasmic reticulum</keyword>
<evidence type="ECO:0000256" key="8">
    <source>
        <dbReference type="ARBA" id="ARBA00022848"/>
    </source>
</evidence>
<evidence type="ECO:0000256" key="4">
    <source>
        <dbReference type="ARBA" id="ARBA00010617"/>
    </source>
</evidence>
<evidence type="ECO:0000256" key="10">
    <source>
        <dbReference type="ARBA" id="ARBA00023004"/>
    </source>
</evidence>
<comment type="catalytic activity">
    <reaction evidence="13 16">
        <text>an organic molecule + reduced [NADPH--hemoprotein reductase] + O2 = an alcohol + oxidized [NADPH--hemoprotein reductase] + H2O + H(+)</text>
        <dbReference type="Rhea" id="RHEA:17149"/>
        <dbReference type="Rhea" id="RHEA-COMP:11964"/>
        <dbReference type="Rhea" id="RHEA-COMP:11965"/>
        <dbReference type="ChEBI" id="CHEBI:15377"/>
        <dbReference type="ChEBI" id="CHEBI:15378"/>
        <dbReference type="ChEBI" id="CHEBI:15379"/>
        <dbReference type="ChEBI" id="CHEBI:30879"/>
        <dbReference type="ChEBI" id="CHEBI:57618"/>
        <dbReference type="ChEBI" id="CHEBI:58210"/>
        <dbReference type="ChEBI" id="CHEBI:142491"/>
        <dbReference type="EC" id="1.14.14.1"/>
    </reaction>
</comment>
<dbReference type="GO" id="GO:0016712">
    <property type="term" value="F:oxidoreductase activity, acting on paired donors, with incorporation or reduction of molecular oxygen, reduced flavin or flavoprotein as one donor, and incorporation of one atom of oxygen"/>
    <property type="evidence" value="ECO:0007669"/>
    <property type="project" value="UniProtKB-EC"/>
</dbReference>
<dbReference type="InterPro" id="IPR050705">
    <property type="entry name" value="Cytochrome_P450_3A"/>
</dbReference>
<accession>A0A5C6MTF2</accession>
<keyword evidence="5 14" id="KW-0349">Heme</keyword>
<evidence type="ECO:0000256" key="16">
    <source>
        <dbReference type="RuleBase" id="RU368049"/>
    </source>
</evidence>
<evidence type="ECO:0000256" key="11">
    <source>
        <dbReference type="ARBA" id="ARBA00023033"/>
    </source>
</evidence>
<evidence type="ECO:0000313" key="19">
    <source>
        <dbReference type="Proteomes" id="UP000324091"/>
    </source>
</evidence>
<dbReference type="PANTHER" id="PTHR24302:SF32">
    <property type="entry name" value="CYTOCHROME P450, FAMILY 3, SUBFAMILY A, POLYPEPTIDE 65"/>
    <property type="match status" value="1"/>
</dbReference>
<keyword evidence="8 16" id="KW-0492">Microsome</keyword>
<evidence type="ECO:0000256" key="3">
    <source>
        <dbReference type="ARBA" id="ARBA00004406"/>
    </source>
</evidence>
<keyword evidence="19" id="KW-1185">Reference proteome</keyword>